<dbReference type="AlphaFoldDB" id="A0A432VA04"/>
<dbReference type="InterPro" id="IPR001387">
    <property type="entry name" value="Cro/C1-type_HTH"/>
</dbReference>
<dbReference type="CDD" id="cd00093">
    <property type="entry name" value="HTH_XRE"/>
    <property type="match status" value="1"/>
</dbReference>
<dbReference type="PROSITE" id="PS50943">
    <property type="entry name" value="HTH_CROC1"/>
    <property type="match status" value="1"/>
</dbReference>
<evidence type="ECO:0000313" key="2">
    <source>
        <dbReference type="EMBL" id="RUM99018.1"/>
    </source>
</evidence>
<proteinExistence type="predicted"/>
<dbReference type="GO" id="GO:0003677">
    <property type="term" value="F:DNA binding"/>
    <property type="evidence" value="ECO:0007669"/>
    <property type="project" value="InterPro"/>
</dbReference>
<reference evidence="2 3" key="1">
    <citation type="submission" date="2018-11" db="EMBL/GenBank/DDBJ databases">
        <title>Pseudaminobacter arsenicus sp. nov., an arsenic-resistant bacterium isolated from arsenic-rich aquifers.</title>
        <authorList>
            <person name="Mu Y."/>
        </authorList>
    </citation>
    <scope>NUCLEOTIDE SEQUENCE [LARGE SCALE GENOMIC DNA]</scope>
    <source>
        <strain evidence="2 3">CB3</strain>
    </source>
</reference>
<dbReference type="InterPro" id="IPR010982">
    <property type="entry name" value="Lambda_DNA-bd_dom_sf"/>
</dbReference>
<dbReference type="OrthoDB" id="7871319at2"/>
<dbReference type="SUPFAM" id="SSF47413">
    <property type="entry name" value="lambda repressor-like DNA-binding domains"/>
    <property type="match status" value="1"/>
</dbReference>
<organism evidence="2 3">
    <name type="scientific">Borborobacter arsenicus</name>
    <dbReference type="NCBI Taxonomy" id="1851146"/>
    <lineage>
        <taxon>Bacteria</taxon>
        <taxon>Pseudomonadati</taxon>
        <taxon>Pseudomonadota</taxon>
        <taxon>Alphaproteobacteria</taxon>
        <taxon>Hyphomicrobiales</taxon>
        <taxon>Phyllobacteriaceae</taxon>
        <taxon>Borborobacter</taxon>
    </lineage>
</organism>
<dbReference type="Proteomes" id="UP000281647">
    <property type="component" value="Unassembled WGS sequence"/>
</dbReference>
<protein>
    <submittedName>
        <fullName evidence="2">XRE family transcriptional regulator</fullName>
    </submittedName>
</protein>
<name>A0A432VA04_9HYPH</name>
<accession>A0A432VA04</accession>
<gene>
    <name evidence="2" type="ORF">EET67_05095</name>
</gene>
<keyword evidence="3" id="KW-1185">Reference proteome</keyword>
<dbReference type="Gene3D" id="1.10.260.40">
    <property type="entry name" value="lambda repressor-like DNA-binding domains"/>
    <property type="match status" value="1"/>
</dbReference>
<dbReference type="EMBL" id="RKST01000003">
    <property type="protein sequence ID" value="RUM99018.1"/>
    <property type="molecule type" value="Genomic_DNA"/>
</dbReference>
<feature type="domain" description="HTH cro/C1-type" evidence="1">
    <location>
        <begin position="6"/>
        <end position="64"/>
    </location>
</feature>
<evidence type="ECO:0000313" key="3">
    <source>
        <dbReference type="Proteomes" id="UP000281647"/>
    </source>
</evidence>
<sequence>MTNHEFRNVRLRLGFTQAELAAFLGYGSPMRVSEFERETNPRPVPDHLARLMTAYDEGYRPKDWPL</sequence>
<comment type="caution">
    <text evidence="2">The sequence shown here is derived from an EMBL/GenBank/DDBJ whole genome shotgun (WGS) entry which is preliminary data.</text>
</comment>
<evidence type="ECO:0000259" key="1">
    <source>
        <dbReference type="PROSITE" id="PS50943"/>
    </source>
</evidence>